<dbReference type="PANTHER" id="PTHR34580">
    <property type="match status" value="1"/>
</dbReference>
<dbReference type="InterPro" id="IPR057727">
    <property type="entry name" value="WCX_dom"/>
</dbReference>
<dbReference type="EMBL" id="FUHU01000026">
    <property type="protein sequence ID" value="SJM58889.1"/>
    <property type="molecule type" value="Genomic_DNA"/>
</dbReference>
<dbReference type="PANTHER" id="PTHR34580:SF3">
    <property type="entry name" value="PROTEIN PAFB"/>
    <property type="match status" value="1"/>
</dbReference>
<accession>A0A1R4FSM3</accession>
<dbReference type="Pfam" id="PF13280">
    <property type="entry name" value="WYL"/>
    <property type="match status" value="1"/>
</dbReference>
<gene>
    <name evidence="3" type="ORF">CZ674_06385</name>
</gene>
<name>A0A1R4FSM3_9MICO</name>
<dbReference type="GeneID" id="303172848"/>
<reference evidence="3 4" key="1">
    <citation type="submission" date="2017-02" db="EMBL/GenBank/DDBJ databases">
        <authorList>
            <person name="Peterson S.W."/>
        </authorList>
    </citation>
    <scope>NUCLEOTIDE SEQUENCE [LARGE SCALE GENOMIC DNA]</scope>
    <source>
        <strain evidence="3 4">LMG 22410</strain>
    </source>
</reference>
<evidence type="ECO:0000313" key="4">
    <source>
        <dbReference type="Proteomes" id="UP000195787"/>
    </source>
</evidence>
<sequence length="335" mass="37663">MANEHLQRHMALFLALVNTQTGLTKHELYTRIHGYDPDLKRQSATDRKFERDKKALRQSGLTIQTVLPHGEIDNKETRYRIDPSAIAPLEAMSFDSDERFLIASALRYWQGEATDSDSRMAEIKMRANPEFSGMTSAPVSATGRAIDPALRALRDACDAQKVVRFDYQRPGSSQARERRVEAWAVVYFDGRWLFTGRDLWAEAPRTFLLRRILSDIVIENPDADEPAFDRPVGAADSALADLRELWQQQTAVVSVVPGSDADMRLRRRESTTADGPRLSVHYSDLELLADELTGYANDVTVLEPERLRDAVAERLQRIASMHSGAPVTHEGAGDE</sequence>
<organism evidence="3 4">
    <name type="scientific">Agrococcus casei LMG 22410</name>
    <dbReference type="NCBI Taxonomy" id="1255656"/>
    <lineage>
        <taxon>Bacteria</taxon>
        <taxon>Bacillati</taxon>
        <taxon>Actinomycetota</taxon>
        <taxon>Actinomycetes</taxon>
        <taxon>Micrococcales</taxon>
        <taxon>Microbacteriaceae</taxon>
        <taxon>Agrococcus</taxon>
    </lineage>
</organism>
<dbReference type="OrthoDB" id="3268930at2"/>
<dbReference type="InterPro" id="IPR051534">
    <property type="entry name" value="CBASS_pafABC_assoc_protein"/>
</dbReference>
<dbReference type="InterPro" id="IPR026881">
    <property type="entry name" value="WYL_dom"/>
</dbReference>
<keyword evidence="4" id="KW-1185">Reference proteome</keyword>
<evidence type="ECO:0000313" key="3">
    <source>
        <dbReference type="EMBL" id="SJM58889.1"/>
    </source>
</evidence>
<proteinExistence type="predicted"/>
<feature type="domain" description="WCX" evidence="2">
    <location>
        <begin position="251"/>
        <end position="319"/>
    </location>
</feature>
<dbReference type="PROSITE" id="PS52050">
    <property type="entry name" value="WYL"/>
    <property type="match status" value="1"/>
</dbReference>
<dbReference type="AlphaFoldDB" id="A0A1R4FSM3"/>
<protein>
    <submittedName>
        <fullName evidence="3">Putative DeoR-family transcriptional regulator</fullName>
    </submittedName>
</protein>
<dbReference type="RefSeq" id="WP_143244661.1">
    <property type="nucleotide sequence ID" value="NZ_FUHU01000026.1"/>
</dbReference>
<dbReference type="Pfam" id="PF25583">
    <property type="entry name" value="WCX"/>
    <property type="match status" value="1"/>
</dbReference>
<evidence type="ECO:0000259" key="1">
    <source>
        <dbReference type="Pfam" id="PF13280"/>
    </source>
</evidence>
<evidence type="ECO:0000259" key="2">
    <source>
        <dbReference type="Pfam" id="PF25583"/>
    </source>
</evidence>
<feature type="domain" description="WYL" evidence="1">
    <location>
        <begin position="149"/>
        <end position="213"/>
    </location>
</feature>
<dbReference type="Proteomes" id="UP000195787">
    <property type="component" value="Unassembled WGS sequence"/>
</dbReference>